<sequence length="99" mass="11504">MFTLWMLMLSAAVIYFFWQNRKIAEAAWLHAENQAKQLNVQLLSIACTKRRIGILKNGKPGIKSQFLFEFSSDGETKYQGELEFEDIKLVNSTIPPYRM</sequence>
<dbReference type="Proteomes" id="UP000194841">
    <property type="component" value="Unassembled WGS sequence"/>
</dbReference>
<gene>
    <name evidence="1" type="ORF">B1199_08115</name>
</gene>
<evidence type="ECO:0008006" key="3">
    <source>
        <dbReference type="Google" id="ProtNLM"/>
    </source>
</evidence>
<dbReference type="EMBL" id="MWPV01000002">
    <property type="protein sequence ID" value="OUL58292.1"/>
    <property type="molecule type" value="Genomic_DNA"/>
</dbReference>
<evidence type="ECO:0000313" key="1">
    <source>
        <dbReference type="EMBL" id="OUL58292.1"/>
    </source>
</evidence>
<reference evidence="1 2" key="1">
    <citation type="submission" date="2017-02" db="EMBL/GenBank/DDBJ databases">
        <title>Pseudoalteromonas ulvae TC14 Genome.</title>
        <authorList>
            <person name="Molmeret M."/>
        </authorList>
    </citation>
    <scope>NUCLEOTIDE SEQUENCE [LARGE SCALE GENOMIC DNA]</scope>
    <source>
        <strain evidence="1">TC14</strain>
    </source>
</reference>
<dbReference type="OrthoDB" id="5959530at2"/>
<dbReference type="InterPro" id="IPR021732">
    <property type="entry name" value="DUF3301"/>
</dbReference>
<dbReference type="AlphaFoldDB" id="A0A244CRQ2"/>
<name>A0A244CRQ2_PSEDV</name>
<protein>
    <recommendedName>
        <fullName evidence="3">DUF3301 domain-containing protein</fullName>
    </recommendedName>
</protein>
<accession>A0A244CRQ2</accession>
<comment type="caution">
    <text evidence="1">The sequence shown here is derived from an EMBL/GenBank/DDBJ whole genome shotgun (WGS) entry which is preliminary data.</text>
</comment>
<dbReference type="RefSeq" id="WP_086743600.1">
    <property type="nucleotide sequence ID" value="NZ_MWPV01000002.1"/>
</dbReference>
<evidence type="ECO:0000313" key="2">
    <source>
        <dbReference type="Proteomes" id="UP000194841"/>
    </source>
</evidence>
<organism evidence="1 2">
    <name type="scientific">Pseudoalteromonas ulvae</name>
    <dbReference type="NCBI Taxonomy" id="107327"/>
    <lineage>
        <taxon>Bacteria</taxon>
        <taxon>Pseudomonadati</taxon>
        <taxon>Pseudomonadota</taxon>
        <taxon>Gammaproteobacteria</taxon>
        <taxon>Alteromonadales</taxon>
        <taxon>Pseudoalteromonadaceae</taxon>
        <taxon>Pseudoalteromonas</taxon>
    </lineage>
</organism>
<proteinExistence type="predicted"/>
<keyword evidence="2" id="KW-1185">Reference proteome</keyword>
<dbReference type="Pfam" id="PF11743">
    <property type="entry name" value="DUF3301"/>
    <property type="match status" value="1"/>
</dbReference>